<organism evidence="1 2">
    <name type="scientific">Seminavis robusta</name>
    <dbReference type="NCBI Taxonomy" id="568900"/>
    <lineage>
        <taxon>Eukaryota</taxon>
        <taxon>Sar</taxon>
        <taxon>Stramenopiles</taxon>
        <taxon>Ochrophyta</taxon>
        <taxon>Bacillariophyta</taxon>
        <taxon>Bacillariophyceae</taxon>
        <taxon>Bacillariophycidae</taxon>
        <taxon>Naviculales</taxon>
        <taxon>Naviculaceae</taxon>
        <taxon>Seminavis</taxon>
    </lineage>
</organism>
<protein>
    <submittedName>
        <fullName evidence="1">Protein THEM6</fullName>
    </submittedName>
</protein>
<dbReference type="SUPFAM" id="SSF54637">
    <property type="entry name" value="Thioesterase/thiol ester dehydrase-isomerase"/>
    <property type="match status" value="1"/>
</dbReference>
<dbReference type="PANTHER" id="PTHR12475:SF4">
    <property type="entry name" value="PROTEIN THEM6"/>
    <property type="match status" value="1"/>
</dbReference>
<dbReference type="Gene3D" id="3.10.129.10">
    <property type="entry name" value="Hotdog Thioesterase"/>
    <property type="match status" value="1"/>
</dbReference>
<keyword evidence="2" id="KW-1185">Reference proteome</keyword>
<gene>
    <name evidence="1" type="ORF">SEMRO_67_G037420.1</name>
</gene>
<dbReference type="Proteomes" id="UP001153069">
    <property type="component" value="Unassembled WGS sequence"/>
</dbReference>
<dbReference type="EMBL" id="CAICTM010000066">
    <property type="protein sequence ID" value="CAB9499695.1"/>
    <property type="molecule type" value="Genomic_DNA"/>
</dbReference>
<dbReference type="OrthoDB" id="265761at2759"/>
<evidence type="ECO:0000313" key="2">
    <source>
        <dbReference type="Proteomes" id="UP001153069"/>
    </source>
</evidence>
<evidence type="ECO:0000313" key="1">
    <source>
        <dbReference type="EMBL" id="CAB9499695.1"/>
    </source>
</evidence>
<reference evidence="1" key="1">
    <citation type="submission" date="2020-06" db="EMBL/GenBank/DDBJ databases">
        <authorList>
            <consortium name="Plant Systems Biology data submission"/>
        </authorList>
    </citation>
    <scope>NUCLEOTIDE SEQUENCE</scope>
    <source>
        <strain evidence="1">D6</strain>
    </source>
</reference>
<dbReference type="PANTHER" id="PTHR12475">
    <property type="match status" value="1"/>
</dbReference>
<proteinExistence type="predicted"/>
<dbReference type="Pfam" id="PF13279">
    <property type="entry name" value="4HBT_2"/>
    <property type="match status" value="1"/>
</dbReference>
<dbReference type="AlphaFoldDB" id="A0A9N8DDB0"/>
<name>A0A9N8DDB0_9STRA</name>
<dbReference type="InterPro" id="IPR029069">
    <property type="entry name" value="HotDog_dom_sf"/>
</dbReference>
<comment type="caution">
    <text evidence="1">The sequence shown here is derived from an EMBL/GenBank/DDBJ whole genome shotgun (WGS) entry which is preliminary data.</text>
</comment>
<dbReference type="InterPro" id="IPR051490">
    <property type="entry name" value="THEM6_lcsJ_thioesterase"/>
</dbReference>
<dbReference type="CDD" id="cd00586">
    <property type="entry name" value="4HBT"/>
    <property type="match status" value="1"/>
</dbReference>
<accession>A0A9N8DDB0</accession>
<sequence>MIPTRVLLESERRILSFRILRAGLFDCDYMLHLNNAAYLTHSEYARWELCAYNGLMESMYKDKVNFVVGGTAIRYRREIRPVFRQFEVHTFVAHVDERHFWIYHTFRYPPGGSDPGRIRCQMVCQGLAIQGRTVMDPRKYLVENVGIDAELIDELLQAESSNTTMHDLMDKYLAMDEKFKEASAKDDEWIAKKNE</sequence>